<gene>
    <name evidence="2" type="ORF">BDN71DRAFT_1514042</name>
</gene>
<feature type="region of interest" description="Disordered" evidence="1">
    <location>
        <begin position="187"/>
        <end position="216"/>
    </location>
</feature>
<evidence type="ECO:0000313" key="2">
    <source>
        <dbReference type="EMBL" id="KAF9487362.1"/>
    </source>
</evidence>
<accession>A0A9P5ZFL6</accession>
<dbReference type="EMBL" id="MU154785">
    <property type="protein sequence ID" value="KAF9487362.1"/>
    <property type="molecule type" value="Genomic_DNA"/>
</dbReference>
<name>A0A9P5ZFL6_PLEER</name>
<sequence>MCPTTAMDIYIALSKKGRRSPPSPARLSTPARADTRFGVALSKEVSLRITNSVFANKATVYKKGFKGTDTGGITIVLGSFFVELPVRPRYGVVFENGVLRLVAVTVDATDNSYALLQESDAHSWDLQRRTANANLQNDPDGLRKRDAAALIDCDTLRKRVGDWNECDGERTMTRTAELRRLGAARLDNPANVDHHSDDYEADSEDSGSGDEESDRKAREAKYVSVLNWRYGRGYPVRDLDAWYRNPGSMKIAFDSSLIVEAISELRFRSVYLMFVR</sequence>
<evidence type="ECO:0000256" key="1">
    <source>
        <dbReference type="SAM" id="MobiDB-lite"/>
    </source>
</evidence>
<evidence type="ECO:0000313" key="3">
    <source>
        <dbReference type="Proteomes" id="UP000807025"/>
    </source>
</evidence>
<protein>
    <submittedName>
        <fullName evidence="2">Uncharacterized protein</fullName>
    </submittedName>
</protein>
<feature type="compositionally biased region" description="Acidic residues" evidence="1">
    <location>
        <begin position="199"/>
        <end position="212"/>
    </location>
</feature>
<keyword evidence="3" id="KW-1185">Reference proteome</keyword>
<dbReference type="AlphaFoldDB" id="A0A9P5ZFL6"/>
<organism evidence="2 3">
    <name type="scientific">Pleurotus eryngii</name>
    <name type="common">Boletus of the steppes</name>
    <dbReference type="NCBI Taxonomy" id="5323"/>
    <lineage>
        <taxon>Eukaryota</taxon>
        <taxon>Fungi</taxon>
        <taxon>Dikarya</taxon>
        <taxon>Basidiomycota</taxon>
        <taxon>Agaricomycotina</taxon>
        <taxon>Agaricomycetes</taxon>
        <taxon>Agaricomycetidae</taxon>
        <taxon>Agaricales</taxon>
        <taxon>Pleurotineae</taxon>
        <taxon>Pleurotaceae</taxon>
        <taxon>Pleurotus</taxon>
    </lineage>
</organism>
<reference evidence="2" key="1">
    <citation type="submission" date="2020-11" db="EMBL/GenBank/DDBJ databases">
        <authorList>
            <consortium name="DOE Joint Genome Institute"/>
            <person name="Ahrendt S."/>
            <person name="Riley R."/>
            <person name="Andreopoulos W."/>
            <person name="Labutti K."/>
            <person name="Pangilinan J."/>
            <person name="Ruiz-Duenas F.J."/>
            <person name="Barrasa J.M."/>
            <person name="Sanchez-Garcia M."/>
            <person name="Camarero S."/>
            <person name="Miyauchi S."/>
            <person name="Serrano A."/>
            <person name="Linde D."/>
            <person name="Babiker R."/>
            <person name="Drula E."/>
            <person name="Ayuso-Fernandez I."/>
            <person name="Pacheco R."/>
            <person name="Padilla G."/>
            <person name="Ferreira P."/>
            <person name="Barriuso J."/>
            <person name="Kellner H."/>
            <person name="Castanera R."/>
            <person name="Alfaro M."/>
            <person name="Ramirez L."/>
            <person name="Pisabarro A.G."/>
            <person name="Kuo A."/>
            <person name="Tritt A."/>
            <person name="Lipzen A."/>
            <person name="He G."/>
            <person name="Yan M."/>
            <person name="Ng V."/>
            <person name="Cullen D."/>
            <person name="Martin F."/>
            <person name="Rosso M.-N."/>
            <person name="Henrissat B."/>
            <person name="Hibbett D."/>
            <person name="Martinez A.T."/>
            <person name="Grigoriev I.V."/>
        </authorList>
    </citation>
    <scope>NUCLEOTIDE SEQUENCE</scope>
    <source>
        <strain evidence="2">ATCC 90797</strain>
    </source>
</reference>
<comment type="caution">
    <text evidence="2">The sequence shown here is derived from an EMBL/GenBank/DDBJ whole genome shotgun (WGS) entry which is preliminary data.</text>
</comment>
<dbReference type="Proteomes" id="UP000807025">
    <property type="component" value="Unassembled WGS sequence"/>
</dbReference>
<proteinExistence type="predicted"/>